<dbReference type="InterPro" id="IPR046270">
    <property type="entry name" value="DUF6303"/>
</dbReference>
<evidence type="ECO:0000313" key="3">
    <source>
        <dbReference type="EMBL" id="QRV43877.1"/>
    </source>
</evidence>
<dbReference type="EMBL" id="CP070249">
    <property type="protein sequence ID" value="QRV42158.1"/>
    <property type="molecule type" value="Genomic_DNA"/>
</dbReference>
<reference evidence="4 5" key="1">
    <citation type="submission" date="2021-02" db="EMBL/GenBank/DDBJ databases">
        <title>FDA dAtabase for Regulatory Grade micrObial Sequences (FDA-ARGOS): Supporting development and validation of Infectious Disease Dx tests.</title>
        <authorList>
            <person name="Sproer C."/>
            <person name="Gronow S."/>
            <person name="Severitt S."/>
            <person name="Schroder I."/>
            <person name="Tallon L."/>
            <person name="Sadzewicz L."/>
            <person name="Zhao X."/>
            <person name="Boylan J."/>
            <person name="Ott S."/>
            <person name="Bowen H."/>
            <person name="Vavikolanu K."/>
            <person name="Mehta A."/>
            <person name="Aluvathingal J."/>
            <person name="Nadendla S."/>
            <person name="Lowell S."/>
            <person name="Myers T."/>
            <person name="Yan Y."/>
            <person name="Sichtig H."/>
        </authorList>
    </citation>
    <scope>NUCLEOTIDE SEQUENCE [LARGE SCALE GENOMIC DNA]</scope>
    <source>
        <strain evidence="2 4">FDAARGOS_1211</strain>
        <strain evidence="1 5">FDAARGOS_1212</strain>
    </source>
</reference>
<gene>
    <name evidence="2" type="ORF">I6J41_16485</name>
    <name evidence="3" type="ORF">I6J41_26490</name>
    <name evidence="1" type="ORF">I6J42_07520</name>
</gene>
<dbReference type="EMBL" id="CP070245">
    <property type="protein sequence ID" value="QRV33929.1"/>
    <property type="molecule type" value="Genomic_DNA"/>
</dbReference>
<evidence type="ECO:0000313" key="2">
    <source>
        <dbReference type="EMBL" id="QRV42158.1"/>
    </source>
</evidence>
<dbReference type="EMBL" id="CP070249">
    <property type="protein sequence ID" value="QRV43877.1"/>
    <property type="molecule type" value="Genomic_DNA"/>
</dbReference>
<accession>A0ABD7CTX9</accession>
<keyword evidence="4" id="KW-1185">Reference proteome</keyword>
<evidence type="ECO:0000313" key="4">
    <source>
        <dbReference type="Proteomes" id="UP000598054"/>
    </source>
</evidence>
<sequence length="98" mass="10724">MALLPEARMVLDASGTWKLFVLTGYEPREWPVHGFNRAEPVPTVPERVAALAALGYAARDGAEWKWDATPAPRRRLFAKIPVRPVAPRPDGAHVGVAS</sequence>
<dbReference type="Proteomes" id="UP000598054">
    <property type="component" value="Chromosome"/>
</dbReference>
<organism evidence="1 5">
    <name type="scientific">Streptomyces californicus</name>
    <dbReference type="NCBI Taxonomy" id="67351"/>
    <lineage>
        <taxon>Bacteria</taxon>
        <taxon>Bacillati</taxon>
        <taxon>Actinomycetota</taxon>
        <taxon>Actinomycetes</taxon>
        <taxon>Kitasatosporales</taxon>
        <taxon>Streptomycetaceae</taxon>
        <taxon>Streptomyces</taxon>
    </lineage>
</organism>
<evidence type="ECO:0000313" key="5">
    <source>
        <dbReference type="Proteomes" id="UP000623926"/>
    </source>
</evidence>
<dbReference type="Pfam" id="PF19820">
    <property type="entry name" value="DUF6303"/>
    <property type="match status" value="1"/>
</dbReference>
<dbReference type="Proteomes" id="UP000623926">
    <property type="component" value="Chromosome"/>
</dbReference>
<dbReference type="RefSeq" id="WP_032748873.1">
    <property type="nucleotide sequence ID" value="NZ_CP070242.1"/>
</dbReference>
<evidence type="ECO:0000313" key="1">
    <source>
        <dbReference type="EMBL" id="QRV33929.1"/>
    </source>
</evidence>
<dbReference type="AlphaFoldDB" id="A0ABD7CTX9"/>
<proteinExistence type="predicted"/>
<name>A0ABD7CTX9_9ACTN</name>
<protein>
    <submittedName>
        <fullName evidence="1">Uncharacterized protein</fullName>
    </submittedName>
</protein>
<dbReference type="GeneID" id="63983139"/>